<feature type="transmembrane region" description="Helical" evidence="4">
    <location>
        <begin position="336"/>
        <end position="355"/>
    </location>
</feature>
<feature type="transmembrane region" description="Helical" evidence="4">
    <location>
        <begin position="228"/>
        <end position="248"/>
    </location>
</feature>
<dbReference type="AlphaFoldDB" id="A0A139ABW4"/>
<keyword evidence="4" id="KW-0812">Transmembrane</keyword>
<dbReference type="InterPro" id="IPR036259">
    <property type="entry name" value="MFS_trans_sf"/>
</dbReference>
<feature type="transmembrane region" description="Helical" evidence="4">
    <location>
        <begin position="107"/>
        <end position="126"/>
    </location>
</feature>
<feature type="transmembrane region" description="Helical" evidence="4">
    <location>
        <begin position="305"/>
        <end position="324"/>
    </location>
</feature>
<feature type="transmembrane region" description="Helical" evidence="4">
    <location>
        <begin position="161"/>
        <end position="185"/>
    </location>
</feature>
<protein>
    <submittedName>
        <fullName evidence="6">MFS general substrate transporter</fullName>
    </submittedName>
</protein>
<feature type="compositionally biased region" description="Polar residues" evidence="3">
    <location>
        <begin position="10"/>
        <end position="19"/>
    </location>
</feature>
<evidence type="ECO:0000313" key="6">
    <source>
        <dbReference type="EMBL" id="KXS14094.1"/>
    </source>
</evidence>
<feature type="transmembrane region" description="Helical" evidence="4">
    <location>
        <begin position="269"/>
        <end position="285"/>
    </location>
</feature>
<dbReference type="PANTHER" id="PTHR11360:SF284">
    <property type="entry name" value="EG:103B4.3 PROTEIN-RELATED"/>
    <property type="match status" value="1"/>
</dbReference>
<feature type="transmembrane region" description="Helical" evidence="4">
    <location>
        <begin position="66"/>
        <end position="87"/>
    </location>
</feature>
<comment type="subcellular location">
    <subcellularLocation>
        <location evidence="1">Membrane</location>
        <topology evidence="1">Multi-pass membrane protein</topology>
    </subcellularLocation>
</comment>
<dbReference type="SUPFAM" id="SSF103473">
    <property type="entry name" value="MFS general substrate transporter"/>
    <property type="match status" value="1"/>
</dbReference>
<dbReference type="InterPro" id="IPR050327">
    <property type="entry name" value="Proton-linked_MCT"/>
</dbReference>
<evidence type="ECO:0000256" key="3">
    <source>
        <dbReference type="SAM" id="MobiDB-lite"/>
    </source>
</evidence>
<feature type="transmembrane region" description="Helical" evidence="4">
    <location>
        <begin position="361"/>
        <end position="387"/>
    </location>
</feature>
<dbReference type="PROSITE" id="PS50850">
    <property type="entry name" value="MFS"/>
    <property type="match status" value="1"/>
</dbReference>
<evidence type="ECO:0000313" key="7">
    <source>
        <dbReference type="Proteomes" id="UP000070544"/>
    </source>
</evidence>
<dbReference type="OrthoDB" id="2213137at2759"/>
<evidence type="ECO:0000256" key="2">
    <source>
        <dbReference type="ARBA" id="ARBA00006727"/>
    </source>
</evidence>
<feature type="domain" description="Major facilitator superfamily (MFS) profile" evidence="5">
    <location>
        <begin position="66"/>
        <end position="462"/>
    </location>
</feature>
<feature type="region of interest" description="Disordered" evidence="3">
    <location>
        <begin position="1"/>
        <end position="57"/>
    </location>
</feature>
<feature type="compositionally biased region" description="Basic and acidic residues" evidence="3">
    <location>
        <begin position="23"/>
        <end position="48"/>
    </location>
</feature>
<keyword evidence="7" id="KW-1185">Reference proteome</keyword>
<dbReference type="Pfam" id="PF07690">
    <property type="entry name" value="MFS_1"/>
    <property type="match status" value="1"/>
</dbReference>
<dbReference type="InterPro" id="IPR020846">
    <property type="entry name" value="MFS_dom"/>
</dbReference>
<organism evidence="6 7">
    <name type="scientific">Gonapodya prolifera (strain JEL478)</name>
    <name type="common">Monoblepharis prolifera</name>
    <dbReference type="NCBI Taxonomy" id="1344416"/>
    <lineage>
        <taxon>Eukaryota</taxon>
        <taxon>Fungi</taxon>
        <taxon>Fungi incertae sedis</taxon>
        <taxon>Chytridiomycota</taxon>
        <taxon>Chytridiomycota incertae sedis</taxon>
        <taxon>Monoblepharidomycetes</taxon>
        <taxon>Monoblepharidales</taxon>
        <taxon>Gonapodyaceae</taxon>
        <taxon>Gonapodya</taxon>
    </lineage>
</organism>
<dbReference type="Proteomes" id="UP000070544">
    <property type="component" value="Unassembled WGS sequence"/>
</dbReference>
<feature type="transmembrane region" description="Helical" evidence="4">
    <location>
        <begin position="399"/>
        <end position="417"/>
    </location>
</feature>
<dbReference type="GO" id="GO:0016020">
    <property type="term" value="C:membrane"/>
    <property type="evidence" value="ECO:0007669"/>
    <property type="project" value="UniProtKB-SubCell"/>
</dbReference>
<reference evidence="6 7" key="1">
    <citation type="journal article" date="2015" name="Genome Biol. Evol.">
        <title>Phylogenomic analyses indicate that early fungi evolved digesting cell walls of algal ancestors of land plants.</title>
        <authorList>
            <person name="Chang Y."/>
            <person name="Wang S."/>
            <person name="Sekimoto S."/>
            <person name="Aerts A.L."/>
            <person name="Choi C."/>
            <person name="Clum A."/>
            <person name="LaButti K.M."/>
            <person name="Lindquist E.A."/>
            <person name="Yee Ngan C."/>
            <person name="Ohm R.A."/>
            <person name="Salamov A.A."/>
            <person name="Grigoriev I.V."/>
            <person name="Spatafora J.W."/>
            <person name="Berbee M.L."/>
        </authorList>
    </citation>
    <scope>NUCLEOTIDE SEQUENCE [LARGE SCALE GENOMIC DNA]</scope>
    <source>
        <strain evidence="6 7">JEL478</strain>
    </source>
</reference>
<feature type="transmembrane region" description="Helical" evidence="4">
    <location>
        <begin position="133"/>
        <end position="155"/>
    </location>
</feature>
<gene>
    <name evidence="6" type="ORF">M427DRAFT_57872</name>
</gene>
<dbReference type="Gene3D" id="1.20.1250.20">
    <property type="entry name" value="MFS general substrate transporter like domains"/>
    <property type="match status" value="2"/>
</dbReference>
<keyword evidence="4" id="KW-0472">Membrane</keyword>
<dbReference type="PANTHER" id="PTHR11360">
    <property type="entry name" value="MONOCARBOXYLATE TRANSPORTER"/>
    <property type="match status" value="1"/>
</dbReference>
<accession>A0A139ABW4</accession>
<dbReference type="GO" id="GO:0022857">
    <property type="term" value="F:transmembrane transporter activity"/>
    <property type="evidence" value="ECO:0007669"/>
    <property type="project" value="InterPro"/>
</dbReference>
<feature type="transmembrane region" description="Helical" evidence="4">
    <location>
        <begin position="197"/>
        <end position="216"/>
    </location>
</feature>
<sequence length="470" mass="51010">MDDDPERSTRSQTSQNEQSDPLKPAKEDGGSQREVKEELLGEQFKKSDPSIPSPVEDVPPEGGFEAWGVVAAYWFISFISVGLIYVWSIYLRYYFRNDVFPGTPQSVYSLTGGLANAAGFAAGPILGSMADRYGYRIVVFASSVVLGASYLVTSFAGPDMLAMMIVFQGAVQGVSSQGAWMVAMAALPQYFKRRRGIAMGVAMTGAGMGGLALTNLTQYLLDRVGAAWTLRITGFIVLVVMIPASYFVRTRLPPKPKGKLLDFRAFRDVRFILLFLSGVIMYFAYPLPQFFMTSYAISIGIEAQIAALILGLQFAITAPTRIVYGLLMDRVGPVNVFLICNYVGGILCLTLWPNAKSLGSLMAFALLFGATGGQFFSQVPIVISTIFGHHDSASKMGMVMLSLSVGSLVGTLAGGKLLDSHTTPNPSSPSGYDQDFFPVMMFTGALYLVSATIMLALRWRLVGWSLRVKV</sequence>
<keyword evidence="4" id="KW-1133">Transmembrane helix</keyword>
<dbReference type="InterPro" id="IPR011701">
    <property type="entry name" value="MFS"/>
</dbReference>
<dbReference type="EMBL" id="KQ965771">
    <property type="protein sequence ID" value="KXS14094.1"/>
    <property type="molecule type" value="Genomic_DNA"/>
</dbReference>
<comment type="similarity">
    <text evidence="2">Belongs to the major facilitator superfamily. Monocarboxylate porter (TC 2.A.1.13) family.</text>
</comment>
<name>A0A139ABW4_GONPJ</name>
<evidence type="ECO:0000256" key="1">
    <source>
        <dbReference type="ARBA" id="ARBA00004141"/>
    </source>
</evidence>
<proteinExistence type="inferred from homology"/>
<feature type="transmembrane region" description="Helical" evidence="4">
    <location>
        <begin position="437"/>
        <end position="457"/>
    </location>
</feature>
<evidence type="ECO:0000256" key="4">
    <source>
        <dbReference type="SAM" id="Phobius"/>
    </source>
</evidence>
<evidence type="ECO:0000259" key="5">
    <source>
        <dbReference type="PROSITE" id="PS50850"/>
    </source>
</evidence>